<name>M4VBN9_9BACT</name>
<organism evidence="2 3">
    <name type="scientific">Pseudobdellovibrio exovorus JSS</name>
    <dbReference type="NCBI Taxonomy" id="1184267"/>
    <lineage>
        <taxon>Bacteria</taxon>
        <taxon>Pseudomonadati</taxon>
        <taxon>Bdellovibrionota</taxon>
        <taxon>Bdellovibrionia</taxon>
        <taxon>Bdellovibrionales</taxon>
        <taxon>Pseudobdellovibrionaceae</taxon>
        <taxon>Pseudobdellovibrio</taxon>
    </lineage>
</organism>
<evidence type="ECO:0000313" key="2">
    <source>
        <dbReference type="EMBL" id="AGH96638.1"/>
    </source>
</evidence>
<gene>
    <name evidence="2" type="ORF">A11Q_2422</name>
</gene>
<dbReference type="EMBL" id="CP003537">
    <property type="protein sequence ID" value="AGH96638.1"/>
    <property type="molecule type" value="Genomic_DNA"/>
</dbReference>
<dbReference type="AlphaFoldDB" id="M4VBN9"/>
<dbReference type="KEGG" id="bex:A11Q_2422"/>
<dbReference type="PATRIC" id="fig|1184267.3.peg.2451"/>
<evidence type="ECO:0000313" key="3">
    <source>
        <dbReference type="Proteomes" id="UP000012040"/>
    </source>
</evidence>
<feature type="signal peptide" evidence="1">
    <location>
        <begin position="1"/>
        <end position="21"/>
    </location>
</feature>
<dbReference type="Proteomes" id="UP000012040">
    <property type="component" value="Chromosome"/>
</dbReference>
<accession>M4VBN9</accession>
<evidence type="ECO:0000256" key="1">
    <source>
        <dbReference type="SAM" id="SignalP"/>
    </source>
</evidence>
<dbReference type="RefSeq" id="WP_015471128.1">
    <property type="nucleotide sequence ID" value="NC_020813.1"/>
</dbReference>
<dbReference type="HOGENOM" id="CLU_1912965_0_0_7"/>
<keyword evidence="1" id="KW-0732">Signal</keyword>
<sequence>MKNVILTLVLAVVGLSVTAKAESQASAADRGAQVASIVAKVLASPSPSVTQEAKDALGAVIAPQSYESRSSITSFSCAREGYNKVSCDIEIGTDDLTDDDSGWGTIKRVTVDGVMVEGSLKIRAATLFLIAG</sequence>
<reference evidence="2 3" key="1">
    <citation type="journal article" date="2013" name="ISME J.">
        <title>By their genes ye shall know them: genomic signatures of predatory bacteria.</title>
        <authorList>
            <person name="Pasternak Z."/>
            <person name="Pietrokovski S."/>
            <person name="Rotem O."/>
            <person name="Gophna U."/>
            <person name="Lurie-Weinberger M.N."/>
            <person name="Jurkevitch E."/>
        </authorList>
    </citation>
    <scope>NUCLEOTIDE SEQUENCE [LARGE SCALE GENOMIC DNA]</scope>
    <source>
        <strain evidence="2 3">JSS</strain>
    </source>
</reference>
<feature type="chain" id="PRO_5004060109" evidence="1">
    <location>
        <begin position="22"/>
        <end position="132"/>
    </location>
</feature>
<proteinExistence type="predicted"/>
<keyword evidence="3" id="KW-1185">Reference proteome</keyword>
<protein>
    <submittedName>
        <fullName evidence="2">Uncharacterized protein</fullName>
    </submittedName>
</protein>